<reference evidence="4" key="1">
    <citation type="journal article" date="2021" name="PeerJ">
        <title>Extensive microbial diversity within the chicken gut microbiome revealed by metagenomics and culture.</title>
        <authorList>
            <person name="Gilroy R."/>
            <person name="Ravi A."/>
            <person name="Getino M."/>
            <person name="Pursley I."/>
            <person name="Horton D.L."/>
            <person name="Alikhan N.F."/>
            <person name="Baker D."/>
            <person name="Gharbi K."/>
            <person name="Hall N."/>
            <person name="Watson M."/>
            <person name="Adriaenssens E.M."/>
            <person name="Foster-Nyarko E."/>
            <person name="Jarju S."/>
            <person name="Secka A."/>
            <person name="Antonio M."/>
            <person name="Oren A."/>
            <person name="Chaudhuri R.R."/>
            <person name="La Ragione R."/>
            <person name="Hildebrand F."/>
            <person name="Pallen M.J."/>
        </authorList>
    </citation>
    <scope>NUCLEOTIDE SEQUENCE</scope>
    <source>
        <strain evidence="4">421</strain>
    </source>
</reference>
<reference evidence="4" key="2">
    <citation type="submission" date="2021-04" db="EMBL/GenBank/DDBJ databases">
        <authorList>
            <person name="Gilroy R."/>
        </authorList>
    </citation>
    <scope>NUCLEOTIDE SEQUENCE</scope>
    <source>
        <strain evidence="4">421</strain>
    </source>
</reference>
<keyword evidence="2" id="KW-0472">Membrane</keyword>
<evidence type="ECO:0000256" key="1">
    <source>
        <dbReference type="ARBA" id="ARBA00023125"/>
    </source>
</evidence>
<evidence type="ECO:0000313" key="4">
    <source>
        <dbReference type="EMBL" id="HIW86140.1"/>
    </source>
</evidence>
<gene>
    <name evidence="4" type="ORF">IAA48_06540</name>
</gene>
<sequence>MNAKEIGRFICSLRKDMGMTQSALAEQLNISNRTVSKWETGEGMPDISLLSALAKALGVSVDELLAGKKAEVKKAADIKVEEIENKDNLLNLFKIAFVISLFFAIFSALLGTVTELYCIWAFNILFYTHWEILFVAVSLFAVVAAGLVFSIGVTRLSVAYNKAEIISIAKKKGLILSVISVIFPLSFIARIVELSRFGNFTLLIMPVLVAALVFAGVRLYGKIK</sequence>
<evidence type="ECO:0000259" key="3">
    <source>
        <dbReference type="PROSITE" id="PS50943"/>
    </source>
</evidence>
<dbReference type="PROSITE" id="PS50943">
    <property type="entry name" value="HTH_CROC1"/>
    <property type="match status" value="1"/>
</dbReference>
<feature type="transmembrane region" description="Helical" evidence="2">
    <location>
        <begin position="174"/>
        <end position="192"/>
    </location>
</feature>
<name>A0A9D1REX7_9FIRM</name>
<dbReference type="SUPFAM" id="SSF47413">
    <property type="entry name" value="lambda repressor-like DNA-binding domains"/>
    <property type="match status" value="1"/>
</dbReference>
<feature type="transmembrane region" description="Helical" evidence="2">
    <location>
        <begin position="198"/>
        <end position="220"/>
    </location>
</feature>
<protein>
    <submittedName>
        <fullName evidence="4">Helix-turn-helix domain-containing protein</fullName>
    </submittedName>
</protein>
<dbReference type="Gene3D" id="1.10.260.40">
    <property type="entry name" value="lambda repressor-like DNA-binding domains"/>
    <property type="match status" value="1"/>
</dbReference>
<dbReference type="PANTHER" id="PTHR46558">
    <property type="entry name" value="TRACRIPTIONAL REGULATORY PROTEIN-RELATED-RELATED"/>
    <property type="match status" value="1"/>
</dbReference>
<dbReference type="AlphaFoldDB" id="A0A9D1REX7"/>
<dbReference type="CDD" id="cd00093">
    <property type="entry name" value="HTH_XRE"/>
    <property type="match status" value="1"/>
</dbReference>
<feature type="transmembrane region" description="Helical" evidence="2">
    <location>
        <begin position="95"/>
        <end position="126"/>
    </location>
</feature>
<dbReference type="InterPro" id="IPR010982">
    <property type="entry name" value="Lambda_DNA-bd_dom_sf"/>
</dbReference>
<dbReference type="InterPro" id="IPR001387">
    <property type="entry name" value="Cro/C1-type_HTH"/>
</dbReference>
<feature type="transmembrane region" description="Helical" evidence="2">
    <location>
        <begin position="132"/>
        <end position="153"/>
    </location>
</feature>
<accession>A0A9D1REX7</accession>
<keyword evidence="1" id="KW-0238">DNA-binding</keyword>
<feature type="domain" description="HTH cro/C1-type" evidence="3">
    <location>
        <begin position="13"/>
        <end position="64"/>
    </location>
</feature>
<dbReference type="SMART" id="SM00530">
    <property type="entry name" value="HTH_XRE"/>
    <property type="match status" value="1"/>
</dbReference>
<dbReference type="Proteomes" id="UP000824205">
    <property type="component" value="Unassembled WGS sequence"/>
</dbReference>
<comment type="caution">
    <text evidence="4">The sequence shown here is derived from an EMBL/GenBank/DDBJ whole genome shotgun (WGS) entry which is preliminary data.</text>
</comment>
<keyword evidence="2" id="KW-0812">Transmembrane</keyword>
<keyword evidence="2" id="KW-1133">Transmembrane helix</keyword>
<dbReference type="EMBL" id="DXGE01000027">
    <property type="protein sequence ID" value="HIW86140.1"/>
    <property type="molecule type" value="Genomic_DNA"/>
</dbReference>
<proteinExistence type="predicted"/>
<organism evidence="4 5">
    <name type="scientific">Candidatus Eubacterium faecipullorum</name>
    <dbReference type="NCBI Taxonomy" id="2838571"/>
    <lineage>
        <taxon>Bacteria</taxon>
        <taxon>Bacillati</taxon>
        <taxon>Bacillota</taxon>
        <taxon>Clostridia</taxon>
        <taxon>Eubacteriales</taxon>
        <taxon>Eubacteriaceae</taxon>
        <taxon>Eubacterium</taxon>
    </lineage>
</organism>
<evidence type="ECO:0000313" key="5">
    <source>
        <dbReference type="Proteomes" id="UP000824205"/>
    </source>
</evidence>
<dbReference type="Pfam" id="PF01381">
    <property type="entry name" value="HTH_3"/>
    <property type="match status" value="1"/>
</dbReference>
<dbReference type="GO" id="GO:0003677">
    <property type="term" value="F:DNA binding"/>
    <property type="evidence" value="ECO:0007669"/>
    <property type="project" value="UniProtKB-KW"/>
</dbReference>
<evidence type="ECO:0000256" key="2">
    <source>
        <dbReference type="SAM" id="Phobius"/>
    </source>
</evidence>
<dbReference type="PANTHER" id="PTHR46558:SF11">
    <property type="entry name" value="HTH-TYPE TRANSCRIPTIONAL REGULATOR XRE"/>
    <property type="match status" value="1"/>
</dbReference>